<feature type="region of interest" description="Disordered" evidence="1">
    <location>
        <begin position="177"/>
        <end position="226"/>
    </location>
</feature>
<feature type="compositionally biased region" description="Low complexity" evidence="1">
    <location>
        <begin position="364"/>
        <end position="381"/>
    </location>
</feature>
<gene>
    <name evidence="3" type="ordered locus">FRAAL6565</name>
</gene>
<dbReference type="InterPro" id="IPR027417">
    <property type="entry name" value="P-loop_NTPase"/>
</dbReference>
<dbReference type="InterPro" id="IPR059050">
    <property type="entry name" value="Rv3660c_N"/>
</dbReference>
<dbReference type="InterPro" id="IPR022521">
    <property type="entry name" value="Rv3660c"/>
</dbReference>
<dbReference type="AlphaFoldDB" id="Q0RBJ6"/>
<accession>Q0RBJ6</accession>
<dbReference type="NCBIfam" id="TIGR03815">
    <property type="entry name" value="CpaE_hom_Actino"/>
    <property type="match status" value="1"/>
</dbReference>
<name>Q0RBJ6_FRAAA</name>
<keyword evidence="4" id="KW-1185">Reference proteome</keyword>
<dbReference type="RefSeq" id="WP_011607605.1">
    <property type="nucleotide sequence ID" value="NC_008278.1"/>
</dbReference>
<sequence length="398" mass="40739">MPPAPPLLTPAAGRDARPLIVTGVPDLLDDLLRLAAAAGVTTTVATEPGALRRAWAAAPLVVVGMDRAEACIAAGLPLRPHVVLVGGHVEDGRVWSAGTRIGADHVIFLPEAELWLIDAFRDLDRSDPRASVTIGVVAGRRGSGASTLAVSLALAGLRHGLRTMLIDADPRGSGVAPGFARLLPTAADPPPGDVDRQSTVPPSSPDAVSRRRLGAAPLPSWPGPPAGPGDLAVVSWDLEVGPEVPVGTMVTLLSTAQATSDLVVVDLPWQQDPAAALALGSCRTALVVLRADLASVLAAERVCAMVGRRCPDVRAVVRQRQSAGLAPVAVSEMLGVPLAGVIADARQPGAATSAGADAPRDADAPGPLGDRLLARLGLRRPSTPQEPNGPRADPQPWA</sequence>
<evidence type="ECO:0000313" key="3">
    <source>
        <dbReference type="EMBL" id="CAJ65188.1"/>
    </source>
</evidence>
<evidence type="ECO:0000259" key="2">
    <source>
        <dbReference type="Pfam" id="PF26563"/>
    </source>
</evidence>
<dbReference type="OrthoDB" id="3252838at2"/>
<proteinExistence type="predicted"/>
<organism evidence="3 4">
    <name type="scientific">Frankia alni (strain DSM 45986 / CECT 9034 / ACN14a)</name>
    <dbReference type="NCBI Taxonomy" id="326424"/>
    <lineage>
        <taxon>Bacteria</taxon>
        <taxon>Bacillati</taxon>
        <taxon>Actinomycetota</taxon>
        <taxon>Actinomycetes</taxon>
        <taxon>Frankiales</taxon>
        <taxon>Frankiaceae</taxon>
        <taxon>Frankia</taxon>
    </lineage>
</organism>
<dbReference type="STRING" id="326424.FRAAL6565"/>
<feature type="region of interest" description="Disordered" evidence="1">
    <location>
        <begin position="350"/>
        <end position="398"/>
    </location>
</feature>
<dbReference type="SUPFAM" id="SSF52540">
    <property type="entry name" value="P-loop containing nucleoside triphosphate hydrolases"/>
    <property type="match status" value="1"/>
</dbReference>
<dbReference type="HOGENOM" id="CLU_042654_2_0_11"/>
<dbReference type="eggNOG" id="COG2894">
    <property type="taxonomic scope" value="Bacteria"/>
</dbReference>
<dbReference type="EMBL" id="CT573213">
    <property type="protein sequence ID" value="CAJ65188.1"/>
    <property type="molecule type" value="Genomic_DNA"/>
</dbReference>
<evidence type="ECO:0000256" key="1">
    <source>
        <dbReference type="SAM" id="MobiDB-lite"/>
    </source>
</evidence>
<reference evidence="3 4" key="1">
    <citation type="journal article" date="2007" name="Genome Res.">
        <title>Genome characteristics of facultatively symbiotic Frankia sp. strains reflect host range and host plant biogeography.</title>
        <authorList>
            <person name="Normand P."/>
            <person name="Lapierre P."/>
            <person name="Tisa L.S."/>
            <person name="Gogarten J.P."/>
            <person name="Alloisio N."/>
            <person name="Bagnarol E."/>
            <person name="Bassi C.A."/>
            <person name="Berry A.M."/>
            <person name="Bickhart D.M."/>
            <person name="Choisne N."/>
            <person name="Couloux A."/>
            <person name="Cournoyer B."/>
            <person name="Cruveiller S."/>
            <person name="Daubin V."/>
            <person name="Demange N."/>
            <person name="Francino M.P."/>
            <person name="Goltsman E."/>
            <person name="Huang Y."/>
            <person name="Kopp O.R."/>
            <person name="Labarre L."/>
            <person name="Lapidus A."/>
            <person name="Lavire C."/>
            <person name="Marechal J."/>
            <person name="Martinez M."/>
            <person name="Mastronunzio J.E."/>
            <person name="Mullin B.C."/>
            <person name="Niemann J."/>
            <person name="Pujic P."/>
            <person name="Rawnsley T."/>
            <person name="Rouy Z."/>
            <person name="Schenowitz C."/>
            <person name="Sellstedt A."/>
            <person name="Tavares F."/>
            <person name="Tomkins J.P."/>
            <person name="Vallenet D."/>
            <person name="Valverde C."/>
            <person name="Wall L.G."/>
            <person name="Wang Y."/>
            <person name="Medigue C."/>
            <person name="Benson D.R."/>
        </authorList>
    </citation>
    <scope>NUCLEOTIDE SEQUENCE [LARGE SCALE GENOMIC DNA]</scope>
    <source>
        <strain evidence="4">DSM 45986 / CECT 9034 / ACN14a</strain>
    </source>
</reference>
<dbReference type="Proteomes" id="UP000000657">
    <property type="component" value="Chromosome"/>
</dbReference>
<dbReference type="KEGG" id="fal:FRAAL6565"/>
<dbReference type="Pfam" id="PF26563">
    <property type="entry name" value="Rv3660c_N"/>
    <property type="match status" value="1"/>
</dbReference>
<evidence type="ECO:0000313" key="4">
    <source>
        <dbReference type="Proteomes" id="UP000000657"/>
    </source>
</evidence>
<feature type="domain" description="Rv3660c-like CheY-like N-terminal" evidence="2">
    <location>
        <begin position="22"/>
        <end position="126"/>
    </location>
</feature>
<dbReference type="Gene3D" id="3.40.50.300">
    <property type="entry name" value="P-loop containing nucleotide triphosphate hydrolases"/>
    <property type="match status" value="1"/>
</dbReference>
<protein>
    <recommendedName>
        <fullName evidence="2">Rv3660c-like CheY-like N-terminal domain-containing protein</fullName>
    </recommendedName>
</protein>